<dbReference type="Proteomes" id="UP001500767">
    <property type="component" value="Unassembled WGS sequence"/>
</dbReference>
<evidence type="ECO:0000256" key="3">
    <source>
        <dbReference type="RuleBase" id="RU003476"/>
    </source>
</evidence>
<dbReference type="PROSITE" id="PS00893">
    <property type="entry name" value="NUDIX_BOX"/>
    <property type="match status" value="1"/>
</dbReference>
<comment type="similarity">
    <text evidence="1 3">Belongs to the Nudix hydrolase family.</text>
</comment>
<protein>
    <submittedName>
        <fullName evidence="5">NUDIX hydrolase</fullName>
    </submittedName>
</protein>
<sequence length="320" mass="34814">MTVSVMRAGGVQVIPARPVLAGGAVVTRQHPVRGTEVCVVHRKRYDDWSLPKGKVENGESVPAAAVREVLEETGVTVRLGIPLDTVSYDLTKPARPDLSKHGKLLTGIKKVSYWGATALHTARRAPDHEVDVVSWLPVRAALGRLSYAADHFLLEQYLEQPVTTPLVIVRHAKAMDRKDWSKKDSARPINAQGRKQAKLLVPMLGAYGVERLVSSTAVRCLSTLQPYATASKLKITTYPGLTEEEGSGDAAGVAKIIRRVRSSTVRTGRPTAICVHRPVLPHVLDALEMAPTTLVTGEFLVAHLTEDGSVHAVERHRPQT</sequence>
<comment type="caution">
    <text evidence="5">The sequence shown here is derived from an EMBL/GenBank/DDBJ whole genome shotgun (WGS) entry which is preliminary data.</text>
</comment>
<evidence type="ECO:0000313" key="5">
    <source>
        <dbReference type="EMBL" id="GAA3573695.1"/>
    </source>
</evidence>
<dbReference type="CDD" id="cd03673">
    <property type="entry name" value="NUDIX_Ap6A_hydrolase"/>
    <property type="match status" value="1"/>
</dbReference>
<reference evidence="6" key="1">
    <citation type="journal article" date="2019" name="Int. J. Syst. Evol. Microbiol.">
        <title>The Global Catalogue of Microorganisms (GCM) 10K type strain sequencing project: providing services to taxonomists for standard genome sequencing and annotation.</title>
        <authorList>
            <consortium name="The Broad Institute Genomics Platform"/>
            <consortium name="The Broad Institute Genome Sequencing Center for Infectious Disease"/>
            <person name="Wu L."/>
            <person name="Ma J."/>
        </authorList>
    </citation>
    <scope>NUCLEOTIDE SEQUENCE [LARGE SCALE GENOMIC DNA]</scope>
    <source>
        <strain evidence="6">JCM 16540</strain>
    </source>
</reference>
<dbReference type="Pfam" id="PF00300">
    <property type="entry name" value="His_Phos_1"/>
    <property type="match status" value="1"/>
</dbReference>
<gene>
    <name evidence="5" type="ORF">GCM10022197_33220</name>
</gene>
<dbReference type="SMART" id="SM00855">
    <property type="entry name" value="PGAM"/>
    <property type="match status" value="1"/>
</dbReference>
<name>A0ABP6XWV9_9ACTN</name>
<dbReference type="EMBL" id="BAAAYR010000004">
    <property type="protein sequence ID" value="GAA3573695.1"/>
    <property type="molecule type" value="Genomic_DNA"/>
</dbReference>
<dbReference type="InterPro" id="IPR020476">
    <property type="entry name" value="Nudix_hydrolase"/>
</dbReference>
<dbReference type="RefSeq" id="WP_204910048.1">
    <property type="nucleotide sequence ID" value="NZ_BAAAYR010000004.1"/>
</dbReference>
<keyword evidence="6" id="KW-1185">Reference proteome</keyword>
<dbReference type="InterPro" id="IPR051325">
    <property type="entry name" value="Nudix_hydrolase_domain"/>
</dbReference>
<organism evidence="5 6">
    <name type="scientific">Microlunatus spumicola</name>
    <dbReference type="NCBI Taxonomy" id="81499"/>
    <lineage>
        <taxon>Bacteria</taxon>
        <taxon>Bacillati</taxon>
        <taxon>Actinomycetota</taxon>
        <taxon>Actinomycetes</taxon>
        <taxon>Propionibacteriales</taxon>
        <taxon>Propionibacteriaceae</taxon>
        <taxon>Microlunatus</taxon>
    </lineage>
</organism>
<dbReference type="InterPro" id="IPR020084">
    <property type="entry name" value="NUDIX_hydrolase_CS"/>
</dbReference>
<feature type="domain" description="Nudix hydrolase" evidence="4">
    <location>
        <begin position="17"/>
        <end position="158"/>
    </location>
</feature>
<dbReference type="Gene3D" id="3.40.50.1240">
    <property type="entry name" value="Phosphoglycerate mutase-like"/>
    <property type="match status" value="1"/>
</dbReference>
<evidence type="ECO:0000256" key="1">
    <source>
        <dbReference type="ARBA" id="ARBA00005582"/>
    </source>
</evidence>
<dbReference type="PANTHER" id="PTHR21340:SF0">
    <property type="entry name" value="BIS(5'-NUCLEOSYL)-TETRAPHOSPHATASE [ASYMMETRICAL]"/>
    <property type="match status" value="1"/>
</dbReference>
<dbReference type="PROSITE" id="PS51462">
    <property type="entry name" value="NUDIX"/>
    <property type="match status" value="1"/>
</dbReference>
<dbReference type="SUPFAM" id="SSF53254">
    <property type="entry name" value="Phosphoglycerate mutase-like"/>
    <property type="match status" value="1"/>
</dbReference>
<dbReference type="InterPro" id="IPR013078">
    <property type="entry name" value="His_Pase_superF_clade-1"/>
</dbReference>
<accession>A0ABP6XWV9</accession>
<dbReference type="SUPFAM" id="SSF55811">
    <property type="entry name" value="Nudix"/>
    <property type="match status" value="1"/>
</dbReference>
<dbReference type="GO" id="GO:0016787">
    <property type="term" value="F:hydrolase activity"/>
    <property type="evidence" value="ECO:0007669"/>
    <property type="project" value="UniProtKB-KW"/>
</dbReference>
<evidence type="ECO:0000259" key="4">
    <source>
        <dbReference type="PROSITE" id="PS51462"/>
    </source>
</evidence>
<proteinExistence type="inferred from homology"/>
<dbReference type="InterPro" id="IPR015797">
    <property type="entry name" value="NUDIX_hydrolase-like_dom_sf"/>
</dbReference>
<dbReference type="Pfam" id="PF00293">
    <property type="entry name" value="NUDIX"/>
    <property type="match status" value="1"/>
</dbReference>
<dbReference type="PRINTS" id="PR00502">
    <property type="entry name" value="NUDIXFAMILY"/>
</dbReference>
<dbReference type="PANTHER" id="PTHR21340">
    <property type="entry name" value="DIADENOSINE 5,5-P1,P4-TETRAPHOSPHATE PYROPHOSPHOHYDROLASE MUTT"/>
    <property type="match status" value="1"/>
</dbReference>
<keyword evidence="2 3" id="KW-0378">Hydrolase</keyword>
<evidence type="ECO:0000256" key="2">
    <source>
        <dbReference type="ARBA" id="ARBA00022801"/>
    </source>
</evidence>
<dbReference type="InterPro" id="IPR029033">
    <property type="entry name" value="His_PPase_superfam"/>
</dbReference>
<dbReference type="Gene3D" id="3.90.79.10">
    <property type="entry name" value="Nucleoside Triphosphate Pyrophosphohydrolase"/>
    <property type="match status" value="1"/>
</dbReference>
<dbReference type="InterPro" id="IPR000086">
    <property type="entry name" value="NUDIX_hydrolase_dom"/>
</dbReference>
<dbReference type="CDD" id="cd07067">
    <property type="entry name" value="HP_PGM_like"/>
    <property type="match status" value="1"/>
</dbReference>
<evidence type="ECO:0000313" key="6">
    <source>
        <dbReference type="Proteomes" id="UP001500767"/>
    </source>
</evidence>